<dbReference type="PROSITE" id="PS50118">
    <property type="entry name" value="HMG_BOX_2"/>
    <property type="match status" value="1"/>
</dbReference>
<dbReference type="PANTHER" id="PTHR48112">
    <property type="entry name" value="HIGH MOBILITY GROUP PROTEIN DSP1"/>
    <property type="match status" value="1"/>
</dbReference>
<protein>
    <recommendedName>
        <fullName evidence="3">HMG box domain-containing protein</fullName>
    </recommendedName>
</protein>
<dbReference type="Gene3D" id="1.10.30.10">
    <property type="entry name" value="High mobility group box domain"/>
    <property type="match status" value="1"/>
</dbReference>
<evidence type="ECO:0000256" key="2">
    <source>
        <dbReference type="PROSITE-ProRule" id="PRU00267"/>
    </source>
</evidence>
<dbReference type="PRINTS" id="PR00886">
    <property type="entry name" value="HIGHMOBLTY12"/>
</dbReference>
<dbReference type="SMART" id="SM00398">
    <property type="entry name" value="HMG"/>
    <property type="match status" value="1"/>
</dbReference>
<comment type="caution">
    <text evidence="4">The sequence shown here is derived from an EMBL/GenBank/DDBJ whole genome shotgun (WGS) entry which is preliminary data.</text>
</comment>
<feature type="DNA-binding region" description="HMG box" evidence="2">
    <location>
        <begin position="14"/>
        <end position="68"/>
    </location>
</feature>
<evidence type="ECO:0000259" key="3">
    <source>
        <dbReference type="PROSITE" id="PS50118"/>
    </source>
</evidence>
<dbReference type="EMBL" id="JAQMWT010000260">
    <property type="protein sequence ID" value="KAJ8606652.1"/>
    <property type="molecule type" value="Genomic_DNA"/>
</dbReference>
<dbReference type="InterPro" id="IPR050342">
    <property type="entry name" value="HMGB"/>
</dbReference>
<evidence type="ECO:0000313" key="4">
    <source>
        <dbReference type="EMBL" id="KAJ8606652.1"/>
    </source>
</evidence>
<dbReference type="InterPro" id="IPR036910">
    <property type="entry name" value="HMG_box_dom_sf"/>
</dbReference>
<evidence type="ECO:0000313" key="5">
    <source>
        <dbReference type="Proteomes" id="UP001230188"/>
    </source>
</evidence>
<reference evidence="4" key="1">
    <citation type="submission" date="2023-01" db="EMBL/GenBank/DDBJ databases">
        <title>Metagenome sequencing of chrysophaentin producing Chrysophaeum taylorii.</title>
        <authorList>
            <person name="Davison J."/>
            <person name="Bewley C."/>
        </authorList>
    </citation>
    <scope>NUCLEOTIDE SEQUENCE</scope>
    <source>
        <strain evidence="4">NIES-1699</strain>
    </source>
</reference>
<dbReference type="SUPFAM" id="SSF47095">
    <property type="entry name" value="HMG-box"/>
    <property type="match status" value="1"/>
</dbReference>
<dbReference type="GO" id="GO:0005634">
    <property type="term" value="C:nucleus"/>
    <property type="evidence" value="ECO:0007669"/>
    <property type="project" value="UniProtKB-UniRule"/>
</dbReference>
<organism evidence="4 5">
    <name type="scientific">Chrysophaeum taylorii</name>
    <dbReference type="NCBI Taxonomy" id="2483200"/>
    <lineage>
        <taxon>Eukaryota</taxon>
        <taxon>Sar</taxon>
        <taxon>Stramenopiles</taxon>
        <taxon>Ochrophyta</taxon>
        <taxon>Pelagophyceae</taxon>
        <taxon>Pelagomonadales</taxon>
        <taxon>Pelagomonadaceae</taxon>
        <taxon>Chrysophaeum</taxon>
    </lineage>
</organism>
<proteinExistence type="predicted"/>
<dbReference type="GO" id="GO:0003677">
    <property type="term" value="F:DNA binding"/>
    <property type="evidence" value="ECO:0007669"/>
    <property type="project" value="UniProtKB-UniRule"/>
</dbReference>
<dbReference type="PANTHER" id="PTHR48112:SF22">
    <property type="entry name" value="MITOCHONDRIAL TRANSCRIPTION FACTOR A, ISOFORM B"/>
    <property type="match status" value="1"/>
</dbReference>
<dbReference type="Proteomes" id="UP001230188">
    <property type="component" value="Unassembled WGS sequence"/>
</dbReference>
<dbReference type="AlphaFoldDB" id="A0AAD7XNV5"/>
<name>A0AAD7XNV5_9STRA</name>
<keyword evidence="2" id="KW-0539">Nucleus</keyword>
<sequence length="68" mass="7796">MGKKDSPSTKDKKAKKPLKGFMLFSKEHRETVKAENPDLTFGGIGKELGKMWRALSPEEKEQYMKPKK</sequence>
<evidence type="ECO:0000256" key="1">
    <source>
        <dbReference type="ARBA" id="ARBA00023125"/>
    </source>
</evidence>
<feature type="domain" description="HMG box" evidence="3">
    <location>
        <begin position="14"/>
        <end position="68"/>
    </location>
</feature>
<keyword evidence="1 2" id="KW-0238">DNA-binding</keyword>
<accession>A0AAD7XNV5</accession>
<dbReference type="Pfam" id="PF00505">
    <property type="entry name" value="HMG_box"/>
    <property type="match status" value="1"/>
</dbReference>
<keyword evidence="5" id="KW-1185">Reference proteome</keyword>
<gene>
    <name evidence="4" type="ORF">CTAYLR_009605</name>
</gene>
<dbReference type="CDD" id="cd00084">
    <property type="entry name" value="HMG-box_SF"/>
    <property type="match status" value="1"/>
</dbReference>
<dbReference type="InterPro" id="IPR009071">
    <property type="entry name" value="HMG_box_dom"/>
</dbReference>